<dbReference type="InterPro" id="IPR002656">
    <property type="entry name" value="Acyl_transf_3_dom"/>
</dbReference>
<reference evidence="9" key="1">
    <citation type="submission" date="2020-10" db="EMBL/GenBank/DDBJ databases">
        <authorList>
            <person name="Gilroy R."/>
        </authorList>
    </citation>
    <scope>NUCLEOTIDE SEQUENCE</scope>
    <source>
        <strain evidence="9">ChiGjej3B3-7149</strain>
    </source>
</reference>
<keyword evidence="9" id="KW-0808">Transferase</keyword>
<feature type="transmembrane region" description="Helical" evidence="7">
    <location>
        <begin position="319"/>
        <end position="340"/>
    </location>
</feature>
<evidence type="ECO:0000313" key="9">
    <source>
        <dbReference type="EMBL" id="HIR54080.1"/>
    </source>
</evidence>
<evidence type="ECO:0000259" key="8">
    <source>
        <dbReference type="Pfam" id="PF01757"/>
    </source>
</evidence>
<dbReference type="GO" id="GO:0016413">
    <property type="term" value="F:O-acetyltransferase activity"/>
    <property type="evidence" value="ECO:0007669"/>
    <property type="project" value="TreeGrafter"/>
</dbReference>
<feature type="domain" description="Acyltransferase 3" evidence="8">
    <location>
        <begin position="10"/>
        <end position="341"/>
    </location>
</feature>
<reference evidence="9" key="2">
    <citation type="journal article" date="2021" name="PeerJ">
        <title>Extensive microbial diversity within the chicken gut microbiome revealed by metagenomics and culture.</title>
        <authorList>
            <person name="Gilroy R."/>
            <person name="Ravi A."/>
            <person name="Getino M."/>
            <person name="Pursley I."/>
            <person name="Horton D.L."/>
            <person name="Alikhan N.F."/>
            <person name="Baker D."/>
            <person name="Gharbi K."/>
            <person name="Hall N."/>
            <person name="Watson M."/>
            <person name="Adriaenssens E.M."/>
            <person name="Foster-Nyarko E."/>
            <person name="Jarju S."/>
            <person name="Secka A."/>
            <person name="Antonio M."/>
            <person name="Oren A."/>
            <person name="Chaudhuri R.R."/>
            <person name="La Ragione R."/>
            <person name="Hildebrand F."/>
            <person name="Pallen M.J."/>
        </authorList>
    </citation>
    <scope>NUCLEOTIDE SEQUENCE</scope>
    <source>
        <strain evidence="9">ChiGjej3B3-7149</strain>
    </source>
</reference>
<keyword evidence="6 7" id="KW-0472">Membrane</keyword>
<comment type="similarity">
    <text evidence="2">Belongs to the acyltransferase 3 family.</text>
</comment>
<evidence type="ECO:0000256" key="3">
    <source>
        <dbReference type="ARBA" id="ARBA00022475"/>
    </source>
</evidence>
<protein>
    <submittedName>
        <fullName evidence="9">Acyltransferase family protein</fullName>
    </submittedName>
</protein>
<proteinExistence type="inferred from homology"/>
<dbReference type="PANTHER" id="PTHR40074:SF2">
    <property type="entry name" value="O-ACETYLTRANSFERASE WECH"/>
    <property type="match status" value="1"/>
</dbReference>
<evidence type="ECO:0000256" key="4">
    <source>
        <dbReference type="ARBA" id="ARBA00022692"/>
    </source>
</evidence>
<organism evidence="9 10">
    <name type="scientific">Candidatus Scatomorpha intestinigallinarum</name>
    <dbReference type="NCBI Taxonomy" id="2840923"/>
    <lineage>
        <taxon>Bacteria</taxon>
        <taxon>Bacillati</taxon>
        <taxon>Bacillota</taxon>
        <taxon>Clostridia</taxon>
        <taxon>Eubacteriales</taxon>
        <taxon>Candidatus Scatomorpha</taxon>
    </lineage>
</organism>
<feature type="transmembrane region" description="Helical" evidence="7">
    <location>
        <begin position="185"/>
        <end position="209"/>
    </location>
</feature>
<dbReference type="GO" id="GO:0005886">
    <property type="term" value="C:plasma membrane"/>
    <property type="evidence" value="ECO:0007669"/>
    <property type="project" value="UniProtKB-SubCell"/>
</dbReference>
<feature type="transmembrane region" description="Helical" evidence="7">
    <location>
        <begin position="133"/>
        <end position="150"/>
    </location>
</feature>
<dbReference type="Pfam" id="PF01757">
    <property type="entry name" value="Acyl_transf_3"/>
    <property type="match status" value="1"/>
</dbReference>
<feature type="transmembrane region" description="Helical" evidence="7">
    <location>
        <begin position="221"/>
        <end position="244"/>
    </location>
</feature>
<feature type="transmembrane region" description="Helical" evidence="7">
    <location>
        <begin position="162"/>
        <end position="179"/>
    </location>
</feature>
<feature type="transmembrane region" description="Helical" evidence="7">
    <location>
        <begin position="88"/>
        <end position="113"/>
    </location>
</feature>
<evidence type="ECO:0000256" key="7">
    <source>
        <dbReference type="SAM" id="Phobius"/>
    </source>
</evidence>
<keyword evidence="5 7" id="KW-1133">Transmembrane helix</keyword>
<feature type="transmembrane region" description="Helical" evidence="7">
    <location>
        <begin position="51"/>
        <end position="68"/>
    </location>
</feature>
<dbReference type="EMBL" id="DVHH01000013">
    <property type="protein sequence ID" value="HIR54080.1"/>
    <property type="molecule type" value="Genomic_DNA"/>
</dbReference>
<comment type="subcellular location">
    <subcellularLocation>
        <location evidence="1">Cell membrane</location>
        <topology evidence="1">Multi-pass membrane protein</topology>
    </subcellularLocation>
</comment>
<dbReference type="GO" id="GO:0009246">
    <property type="term" value="P:enterobacterial common antigen biosynthetic process"/>
    <property type="evidence" value="ECO:0007669"/>
    <property type="project" value="TreeGrafter"/>
</dbReference>
<feature type="transmembrane region" description="Helical" evidence="7">
    <location>
        <begin position="12"/>
        <end position="31"/>
    </location>
</feature>
<keyword evidence="3" id="KW-1003">Cell membrane</keyword>
<dbReference type="Proteomes" id="UP000824238">
    <property type="component" value="Unassembled WGS sequence"/>
</dbReference>
<evidence type="ECO:0000313" key="10">
    <source>
        <dbReference type="Proteomes" id="UP000824238"/>
    </source>
</evidence>
<gene>
    <name evidence="9" type="ORF">IAD36_00530</name>
</gene>
<comment type="caution">
    <text evidence="9">The sequence shown here is derived from an EMBL/GenBank/DDBJ whole genome shotgun (WGS) entry which is preliminary data.</text>
</comment>
<feature type="transmembrane region" description="Helical" evidence="7">
    <location>
        <begin position="256"/>
        <end position="276"/>
    </location>
</feature>
<dbReference type="AlphaFoldDB" id="A0A9D1DJM8"/>
<feature type="transmembrane region" description="Helical" evidence="7">
    <location>
        <begin position="288"/>
        <end position="307"/>
    </location>
</feature>
<evidence type="ECO:0000256" key="2">
    <source>
        <dbReference type="ARBA" id="ARBA00007400"/>
    </source>
</evidence>
<accession>A0A9D1DJM8</accession>
<evidence type="ECO:0000256" key="5">
    <source>
        <dbReference type="ARBA" id="ARBA00022989"/>
    </source>
</evidence>
<evidence type="ECO:0000256" key="6">
    <source>
        <dbReference type="ARBA" id="ARBA00023136"/>
    </source>
</evidence>
<keyword evidence="4 7" id="KW-0812">Transmembrane</keyword>
<keyword evidence="9" id="KW-0012">Acyltransferase</keyword>
<name>A0A9D1DJM8_9FIRM</name>
<evidence type="ECO:0000256" key="1">
    <source>
        <dbReference type="ARBA" id="ARBA00004651"/>
    </source>
</evidence>
<dbReference type="PANTHER" id="PTHR40074">
    <property type="entry name" value="O-ACETYLTRANSFERASE WECH"/>
    <property type="match status" value="1"/>
</dbReference>
<sequence length="351" mass="38960">MPGGRGRELAPDVIKLAACAGVIVIHTSGYGLKLFEIGSFSWLSCTLWDCLARFAVPVFFMCTGALMLPPERRLTGRDIFRRYFLRVLVILLVWAWLYYVYGVVGNYIFTGWLEPGWLLNSVVHTLCFDHHLHLYYLQILLLLYAALPVLRALVRGATEKELDWAIFLWAVLGIGWPLLKLWPPLAWLGGITPQYPLNMCWAALGYALLGHVMNSREPGPLWRYGAALALGLAVTFGGTVFMSLRNGAVFEAFMEGMSPGPALMACGVFGGARRLCAGRQSTPRLAKLVKASFCVYLAHHAFVMAFRQLGFDLTIMPPLIAVPVEGAAVFALSLAAWWLLSKIPFVNKHLI</sequence>